<dbReference type="RefSeq" id="WP_216437780.1">
    <property type="nucleotide sequence ID" value="NZ_JAHLQF010000001.1"/>
</dbReference>
<dbReference type="Pfam" id="PF00989">
    <property type="entry name" value="PAS"/>
    <property type="match status" value="1"/>
</dbReference>
<dbReference type="PROSITE" id="PS00676">
    <property type="entry name" value="SIGMA54_INTERACT_2"/>
    <property type="match status" value="1"/>
</dbReference>
<dbReference type="CDD" id="cd00130">
    <property type="entry name" value="PAS"/>
    <property type="match status" value="1"/>
</dbReference>
<evidence type="ECO:0000256" key="1">
    <source>
        <dbReference type="ARBA" id="ARBA00022741"/>
    </source>
</evidence>
<evidence type="ECO:0000259" key="6">
    <source>
        <dbReference type="PROSITE" id="PS50045"/>
    </source>
</evidence>
<dbReference type="PANTHER" id="PTHR32071">
    <property type="entry name" value="TRANSCRIPTIONAL REGULATORY PROTEIN"/>
    <property type="match status" value="1"/>
</dbReference>
<proteinExistence type="predicted"/>
<dbReference type="EMBL" id="JAHLQF010000001">
    <property type="protein sequence ID" value="MBU5483398.1"/>
    <property type="molecule type" value="Genomic_DNA"/>
</dbReference>
<feature type="domain" description="Sigma-54 factor interaction" evidence="6">
    <location>
        <begin position="282"/>
        <end position="512"/>
    </location>
</feature>
<keyword evidence="4" id="KW-0238">DNA-binding</keyword>
<evidence type="ECO:0000256" key="4">
    <source>
        <dbReference type="ARBA" id="ARBA00023125"/>
    </source>
</evidence>
<keyword evidence="5" id="KW-0804">Transcription</keyword>
<dbReference type="InterPro" id="IPR002078">
    <property type="entry name" value="Sigma_54_int"/>
</dbReference>
<dbReference type="Pfam" id="PF02954">
    <property type="entry name" value="HTH_8"/>
    <property type="match status" value="1"/>
</dbReference>
<evidence type="ECO:0000313" key="7">
    <source>
        <dbReference type="EMBL" id="MBU5483398.1"/>
    </source>
</evidence>
<evidence type="ECO:0000256" key="5">
    <source>
        <dbReference type="ARBA" id="ARBA00023163"/>
    </source>
</evidence>
<dbReference type="InterPro" id="IPR025943">
    <property type="entry name" value="Sigma_54_int_dom_ATP-bd_2"/>
</dbReference>
<dbReference type="SMART" id="SM00382">
    <property type="entry name" value="AAA"/>
    <property type="match status" value="1"/>
</dbReference>
<keyword evidence="1" id="KW-0547">Nucleotide-binding</keyword>
<dbReference type="InterPro" id="IPR025662">
    <property type="entry name" value="Sigma_54_int_dom_ATP-bd_1"/>
</dbReference>
<name>A0ABS6EDX5_9CLOT</name>
<evidence type="ECO:0000256" key="2">
    <source>
        <dbReference type="ARBA" id="ARBA00022840"/>
    </source>
</evidence>
<dbReference type="PROSITE" id="PS00675">
    <property type="entry name" value="SIGMA54_INTERACT_1"/>
    <property type="match status" value="1"/>
</dbReference>
<dbReference type="InterPro" id="IPR002197">
    <property type="entry name" value="HTH_Fis"/>
</dbReference>
<sequence length="612" mass="68576">MPILKNEEIQSFAQQVAEAISSVLDIDITIVDTDMTRIAGTGAYYKDVNTILPESYTFQKVLSSGKKCFISNPGNSETCKNCIKKDICQEKATMLIPVTVDGETVAAIGLLALTAEHANKVLNNYEKYLNYMEKMSDLLAAKIKNEIMIKQILLLAQNLSAITEAYTDGIISINSNRVVTHFNRHAEIILGIRADSILNKNYEDKVTCDSITKALETGVPLDSVHSIFKTIDRKIPVILTIQPIKYNHITQGIVCFFQELNTTRKKFESFTLANTRYTFDYIKGDSYSIQKVKDLAKTISPSDSTVLLLGESGTGKELFARAIHSSSKRSHMPFVTINCSAIPDTLLESELFGYEGGSFTGANKNGKPGKFELAHKGTLFLDEIGDMPLSLQPKILRVLQEKVIERVGGTSSIPIDVRIIAATHRNLPELIKKNLFRQDLYYRINVIPINLPPLRQREEDIIPLSRYFLKKYANLLSKDISDFEQDTIIKLINYHWPGNVRELENAIEYAVNIETGHFISPFNLPELILSSQSHVNNESKDVSHEEPVPILDSSLKIAINESERQQIINALSIYGYSTKGKKKAAEYLGIGLSTLYRKIKELNINFNPEGIS</sequence>
<dbReference type="Proteomes" id="UP000726170">
    <property type="component" value="Unassembled WGS sequence"/>
</dbReference>
<dbReference type="InterPro" id="IPR025944">
    <property type="entry name" value="Sigma_54_int_dom_CS"/>
</dbReference>
<dbReference type="Pfam" id="PF25601">
    <property type="entry name" value="AAA_lid_14"/>
    <property type="match status" value="1"/>
</dbReference>
<keyword evidence="3" id="KW-0805">Transcription regulation</keyword>
<dbReference type="PROSITE" id="PS50045">
    <property type="entry name" value="SIGMA54_INTERACT_4"/>
    <property type="match status" value="1"/>
</dbReference>
<organism evidence="7 8">
    <name type="scientific">Clostridium mobile</name>
    <dbReference type="NCBI Taxonomy" id="2841512"/>
    <lineage>
        <taxon>Bacteria</taxon>
        <taxon>Bacillati</taxon>
        <taxon>Bacillota</taxon>
        <taxon>Clostridia</taxon>
        <taxon>Eubacteriales</taxon>
        <taxon>Clostridiaceae</taxon>
        <taxon>Clostridium</taxon>
    </lineage>
</organism>
<dbReference type="InterPro" id="IPR003593">
    <property type="entry name" value="AAA+_ATPase"/>
</dbReference>
<evidence type="ECO:0000256" key="3">
    <source>
        <dbReference type="ARBA" id="ARBA00023015"/>
    </source>
</evidence>
<protein>
    <submittedName>
        <fullName evidence="7">Sigma 54-interacting transcriptional regulator</fullName>
    </submittedName>
</protein>
<comment type="caution">
    <text evidence="7">The sequence shown here is derived from an EMBL/GenBank/DDBJ whole genome shotgun (WGS) entry which is preliminary data.</text>
</comment>
<dbReference type="PANTHER" id="PTHR32071:SF57">
    <property type="entry name" value="C4-DICARBOXYLATE TRANSPORT TRANSCRIPTIONAL REGULATORY PROTEIN DCTD"/>
    <property type="match status" value="1"/>
</dbReference>
<evidence type="ECO:0000313" key="8">
    <source>
        <dbReference type="Proteomes" id="UP000726170"/>
    </source>
</evidence>
<gene>
    <name evidence="7" type="ORF">KQI86_03595</name>
</gene>
<reference evidence="7 8" key="1">
    <citation type="submission" date="2021-06" db="EMBL/GenBank/DDBJ databases">
        <authorList>
            <person name="Sun Q."/>
            <person name="Li D."/>
        </authorList>
    </citation>
    <scope>NUCLEOTIDE SEQUENCE [LARGE SCALE GENOMIC DNA]</scope>
    <source>
        <strain evidence="7 8">MSJ-11</strain>
    </source>
</reference>
<dbReference type="PROSITE" id="PS00688">
    <property type="entry name" value="SIGMA54_INTERACT_3"/>
    <property type="match status" value="1"/>
</dbReference>
<dbReference type="InterPro" id="IPR000014">
    <property type="entry name" value="PAS"/>
</dbReference>
<dbReference type="Pfam" id="PF00158">
    <property type="entry name" value="Sigma54_activat"/>
    <property type="match status" value="1"/>
</dbReference>
<dbReference type="CDD" id="cd00009">
    <property type="entry name" value="AAA"/>
    <property type="match status" value="1"/>
</dbReference>
<dbReference type="InterPro" id="IPR013767">
    <property type="entry name" value="PAS_fold"/>
</dbReference>
<dbReference type="InterPro" id="IPR058031">
    <property type="entry name" value="AAA_lid_NorR"/>
</dbReference>
<accession>A0ABS6EDX5</accession>
<keyword evidence="2" id="KW-0067">ATP-binding</keyword>
<keyword evidence="8" id="KW-1185">Reference proteome</keyword>